<protein>
    <submittedName>
        <fullName evidence="2">Formylglycine-generating enzyme family protein</fullName>
    </submittedName>
</protein>
<feature type="domain" description="Sulfatase-modifying factor enzyme-like" evidence="1">
    <location>
        <begin position="43"/>
        <end position="283"/>
    </location>
</feature>
<evidence type="ECO:0000313" key="3">
    <source>
        <dbReference type="Proteomes" id="UP001328733"/>
    </source>
</evidence>
<evidence type="ECO:0000259" key="1">
    <source>
        <dbReference type="Pfam" id="PF03781"/>
    </source>
</evidence>
<dbReference type="Proteomes" id="UP001328733">
    <property type="component" value="Unassembled WGS sequence"/>
</dbReference>
<accession>A0AAW9QND7</accession>
<dbReference type="InterPro" id="IPR005532">
    <property type="entry name" value="SUMF_dom"/>
</dbReference>
<dbReference type="PANTHER" id="PTHR23150:SF19">
    <property type="entry name" value="FORMYLGLYCINE-GENERATING ENZYME"/>
    <property type="match status" value="1"/>
</dbReference>
<proteinExistence type="predicted"/>
<sequence>MMREELSFTDEVVTIDGTGAEIRREKVTNEGYRQFLSKKISLDMMAIPGGQCLVGSPREEEGWHSSQSPQHSVTIEPFFLGRYPVTQVQWREVAKLEPVSIELTPYLAHFEGKELPVEQINWFEAVEFCDRLSRLTGQKYRLPTEAEWEYACRAGTSTPFHFGETLTTDLANYSGVDWEYGGKICSRGSYGRGKPGIDRRETTPAGMFEVANAFGLYDMHGNVREWCLDSWRANYDEGTIEDSDRRVLRGGSWNTGPRSCRSAYRAKFAASASLYDIGFRVVRDDSP</sequence>
<dbReference type="Pfam" id="PF03781">
    <property type="entry name" value="FGE-sulfatase"/>
    <property type="match status" value="1"/>
</dbReference>
<name>A0AAW9QND7_9CHRO</name>
<keyword evidence="3" id="KW-1185">Reference proteome</keyword>
<dbReference type="PANTHER" id="PTHR23150">
    <property type="entry name" value="SULFATASE MODIFYING FACTOR 1, 2"/>
    <property type="match status" value="1"/>
</dbReference>
<dbReference type="AlphaFoldDB" id="A0AAW9QND7"/>
<organism evidence="2 3">
    <name type="scientific">Pannus brasiliensis CCIBt3594</name>
    <dbReference type="NCBI Taxonomy" id="1427578"/>
    <lineage>
        <taxon>Bacteria</taxon>
        <taxon>Bacillati</taxon>
        <taxon>Cyanobacteriota</taxon>
        <taxon>Cyanophyceae</taxon>
        <taxon>Oscillatoriophycideae</taxon>
        <taxon>Chroococcales</taxon>
        <taxon>Microcystaceae</taxon>
        <taxon>Pannus</taxon>
    </lineage>
</organism>
<reference evidence="2 3" key="1">
    <citation type="submission" date="2024-01" db="EMBL/GenBank/DDBJ databases">
        <title>Genomic insights into the taxonomy and metabolism of the cyanobacterium Pannus brasiliensis CCIBt3594.</title>
        <authorList>
            <person name="Machado M."/>
            <person name="Botero N.B."/>
            <person name="Andreote A.P.D."/>
            <person name="Feitosa A.M.T."/>
            <person name="Popin R."/>
            <person name="Sivonen K."/>
            <person name="Fiore M.F."/>
        </authorList>
    </citation>
    <scope>NUCLEOTIDE SEQUENCE [LARGE SCALE GENOMIC DNA]</scope>
    <source>
        <strain evidence="2 3">CCIBt3594</strain>
    </source>
</reference>
<dbReference type="InterPro" id="IPR051043">
    <property type="entry name" value="Sulfatase_Mod_Factor_Kinase"/>
</dbReference>
<dbReference type="InterPro" id="IPR042095">
    <property type="entry name" value="SUMF_sf"/>
</dbReference>
<comment type="caution">
    <text evidence="2">The sequence shown here is derived from an EMBL/GenBank/DDBJ whole genome shotgun (WGS) entry which is preliminary data.</text>
</comment>
<dbReference type="EMBL" id="JBAFSM010000005">
    <property type="protein sequence ID" value="MEG3436256.1"/>
    <property type="molecule type" value="Genomic_DNA"/>
</dbReference>
<dbReference type="InterPro" id="IPR016187">
    <property type="entry name" value="CTDL_fold"/>
</dbReference>
<dbReference type="SUPFAM" id="SSF56436">
    <property type="entry name" value="C-type lectin-like"/>
    <property type="match status" value="1"/>
</dbReference>
<gene>
    <name evidence="2" type="ORF">V0288_03920</name>
</gene>
<dbReference type="Gene3D" id="3.90.1580.10">
    <property type="entry name" value="paralog of FGE (formylglycine-generating enzyme)"/>
    <property type="match status" value="1"/>
</dbReference>
<evidence type="ECO:0000313" key="2">
    <source>
        <dbReference type="EMBL" id="MEG3436256.1"/>
    </source>
</evidence>
<dbReference type="GO" id="GO:0120147">
    <property type="term" value="F:formylglycine-generating oxidase activity"/>
    <property type="evidence" value="ECO:0007669"/>
    <property type="project" value="TreeGrafter"/>
</dbReference>